<keyword evidence="1 7" id="KW-0240">DNA-directed RNA polymerase</keyword>
<dbReference type="Gene3D" id="1.10.132.30">
    <property type="match status" value="1"/>
</dbReference>
<feature type="binding site" evidence="7">
    <location>
        <position position="70"/>
    </location>
    <ligand>
        <name>Zn(2+)</name>
        <dbReference type="ChEBI" id="CHEBI:29105"/>
        <label>1</label>
    </ligand>
</feature>
<comment type="subunit">
    <text evidence="7">The RNAP catalytic core consists of 2 alpha, 1 beta, 1 beta' and 1 omega subunit. When a sigma factor is associated with the core the holoenzyme is formed, which can initiate transcription.</text>
</comment>
<dbReference type="Gene3D" id="2.40.50.100">
    <property type="match status" value="3"/>
</dbReference>
<dbReference type="NCBIfam" id="TIGR02386">
    <property type="entry name" value="rpoC_TIGR"/>
    <property type="match status" value="1"/>
</dbReference>
<dbReference type="Gene3D" id="1.10.274.100">
    <property type="entry name" value="RNA polymerase Rpb1, domain 3"/>
    <property type="match status" value="1"/>
</dbReference>
<dbReference type="InterPro" id="IPR007080">
    <property type="entry name" value="RNA_pol_Rpb1_1"/>
</dbReference>
<dbReference type="Proteomes" id="UP001589628">
    <property type="component" value="Unassembled WGS sequence"/>
</dbReference>
<dbReference type="InterPro" id="IPR044893">
    <property type="entry name" value="RNA_pol_Rpb1_clamp_domain"/>
</dbReference>
<dbReference type="InterPro" id="IPR042102">
    <property type="entry name" value="RNA_pol_Rpb1_3_sf"/>
</dbReference>
<evidence type="ECO:0000313" key="11">
    <source>
        <dbReference type="Proteomes" id="UP001589628"/>
    </source>
</evidence>
<keyword evidence="4 7" id="KW-0479">Metal-binding</keyword>
<evidence type="ECO:0000256" key="5">
    <source>
        <dbReference type="ARBA" id="ARBA00023163"/>
    </source>
</evidence>
<dbReference type="Gene3D" id="1.10.40.90">
    <property type="match status" value="1"/>
</dbReference>
<comment type="caution">
    <text evidence="10">The sequence shown here is derived from an EMBL/GenBank/DDBJ whole genome shotgun (WGS) entry which is preliminary data.</text>
</comment>
<dbReference type="SMART" id="SM00663">
    <property type="entry name" value="RPOLA_N"/>
    <property type="match status" value="1"/>
</dbReference>
<reference evidence="10 11" key="1">
    <citation type="submission" date="2024-09" db="EMBL/GenBank/DDBJ databases">
        <authorList>
            <person name="Sun Q."/>
            <person name="Mori K."/>
        </authorList>
    </citation>
    <scope>NUCLEOTIDE SEQUENCE [LARGE SCALE GENOMIC DNA]</scope>
    <source>
        <strain evidence="10 11">ATCC 51285</strain>
    </source>
</reference>
<feature type="binding site" evidence="7">
    <location>
        <position position="905"/>
    </location>
    <ligand>
        <name>Zn(2+)</name>
        <dbReference type="ChEBI" id="CHEBI:29105"/>
        <label>2</label>
    </ligand>
</feature>
<evidence type="ECO:0000256" key="4">
    <source>
        <dbReference type="ARBA" id="ARBA00022723"/>
    </source>
</evidence>
<feature type="binding site" evidence="7">
    <location>
        <position position="820"/>
    </location>
    <ligand>
        <name>Zn(2+)</name>
        <dbReference type="ChEBI" id="CHEBI:29105"/>
        <label>2</label>
    </ligand>
</feature>
<dbReference type="InterPro" id="IPR007081">
    <property type="entry name" value="RNA_pol_Rpb1_5"/>
</dbReference>
<dbReference type="InterPro" id="IPR007083">
    <property type="entry name" value="RNA_pol_Rpb1_4"/>
</dbReference>
<evidence type="ECO:0000313" key="10">
    <source>
        <dbReference type="EMBL" id="MFB9888099.1"/>
    </source>
</evidence>
<feature type="binding site" evidence="7">
    <location>
        <position position="464"/>
    </location>
    <ligand>
        <name>Mg(2+)</name>
        <dbReference type="ChEBI" id="CHEBI:18420"/>
    </ligand>
</feature>
<protein>
    <recommendedName>
        <fullName evidence="7">DNA-directed RNA polymerase subunit beta'</fullName>
        <shortName evidence="7">RNAP subunit beta'</shortName>
        <ecNumber evidence="7">2.7.7.6</ecNumber>
    </recommendedName>
    <alternativeName>
        <fullName evidence="7">RNA polymerase subunit beta'</fullName>
    </alternativeName>
    <alternativeName>
        <fullName evidence="7">Transcriptase subunit beta'</fullName>
    </alternativeName>
</protein>
<feature type="binding site" evidence="7">
    <location>
        <position position="72"/>
    </location>
    <ligand>
        <name>Zn(2+)</name>
        <dbReference type="ChEBI" id="CHEBI:29105"/>
        <label>1</label>
    </ligand>
</feature>
<dbReference type="Pfam" id="PF04998">
    <property type="entry name" value="RNA_pol_Rpb1_5"/>
    <property type="match status" value="1"/>
</dbReference>
<dbReference type="Gene3D" id="4.10.860.120">
    <property type="entry name" value="RNA polymerase II, clamp domain"/>
    <property type="match status" value="1"/>
</dbReference>
<evidence type="ECO:0000256" key="8">
    <source>
        <dbReference type="RuleBase" id="RU004279"/>
    </source>
</evidence>
<dbReference type="Gene3D" id="2.40.40.20">
    <property type="match status" value="1"/>
</dbReference>
<dbReference type="Pfam" id="PF05000">
    <property type="entry name" value="RNA_pol_Rpb1_4"/>
    <property type="match status" value="1"/>
</dbReference>
<evidence type="ECO:0000256" key="7">
    <source>
        <dbReference type="HAMAP-Rule" id="MF_01322"/>
    </source>
</evidence>
<dbReference type="GO" id="GO:0003899">
    <property type="term" value="F:DNA-directed RNA polymerase activity"/>
    <property type="evidence" value="ECO:0007669"/>
    <property type="project" value="UniProtKB-EC"/>
</dbReference>
<comment type="similarity">
    <text evidence="7 8">Belongs to the RNA polymerase beta' chain family.</text>
</comment>
<keyword evidence="2 7" id="KW-0808">Transferase</keyword>
<dbReference type="Pfam" id="PF00623">
    <property type="entry name" value="RNA_pol_Rpb1_2"/>
    <property type="match status" value="1"/>
</dbReference>
<keyword evidence="11" id="KW-1185">Reference proteome</keyword>
<evidence type="ECO:0000256" key="3">
    <source>
        <dbReference type="ARBA" id="ARBA00022695"/>
    </source>
</evidence>
<dbReference type="Gene3D" id="1.10.150.390">
    <property type="match status" value="1"/>
</dbReference>
<comment type="function">
    <text evidence="7 8">DNA-dependent RNA polymerase catalyzes the transcription of DNA into RNA using the four ribonucleoside triphosphates as substrates.</text>
</comment>
<comment type="cofactor">
    <cofactor evidence="7">
        <name>Mg(2+)</name>
        <dbReference type="ChEBI" id="CHEBI:18420"/>
    </cofactor>
    <text evidence="7">Binds 1 Mg(2+) ion per subunit.</text>
</comment>
<dbReference type="CDD" id="cd02655">
    <property type="entry name" value="RNAP_beta'_C"/>
    <property type="match status" value="1"/>
</dbReference>
<dbReference type="EC" id="2.7.7.6" evidence="7"/>
<accession>A0ABV5ZFP2</accession>
<dbReference type="SUPFAM" id="SSF64484">
    <property type="entry name" value="beta and beta-prime subunits of DNA dependent RNA-polymerase"/>
    <property type="match status" value="1"/>
</dbReference>
<feature type="domain" description="RNA polymerase N-terminal" evidence="9">
    <location>
        <begin position="235"/>
        <end position="514"/>
    </location>
</feature>
<dbReference type="PANTHER" id="PTHR19376:SF54">
    <property type="entry name" value="DNA-DIRECTED RNA POLYMERASE SUBUNIT BETA"/>
    <property type="match status" value="1"/>
</dbReference>
<evidence type="ECO:0000256" key="2">
    <source>
        <dbReference type="ARBA" id="ARBA00022679"/>
    </source>
</evidence>
<feature type="binding site" evidence="7">
    <location>
        <position position="88"/>
    </location>
    <ligand>
        <name>Zn(2+)</name>
        <dbReference type="ChEBI" id="CHEBI:29105"/>
        <label>1</label>
    </ligand>
</feature>
<comment type="cofactor">
    <cofactor evidence="7">
        <name>Zn(2+)</name>
        <dbReference type="ChEBI" id="CHEBI:29105"/>
    </cofactor>
    <text evidence="7">Binds 2 Zn(2+) ions per subunit.</text>
</comment>
<dbReference type="Gene3D" id="1.10.1790.20">
    <property type="match status" value="1"/>
</dbReference>
<dbReference type="InterPro" id="IPR007066">
    <property type="entry name" value="RNA_pol_Rpb1_3"/>
</dbReference>
<keyword evidence="3 7" id="KW-0548">Nucleotidyltransferase</keyword>
<name>A0ABV5ZFP2_9GAMM</name>
<organism evidence="10 11">
    <name type="scientific">Balneatrix alpica</name>
    <dbReference type="NCBI Taxonomy" id="75684"/>
    <lineage>
        <taxon>Bacteria</taxon>
        <taxon>Pseudomonadati</taxon>
        <taxon>Pseudomonadota</taxon>
        <taxon>Gammaproteobacteria</taxon>
        <taxon>Oceanospirillales</taxon>
        <taxon>Balneatrichaceae</taxon>
        <taxon>Balneatrix</taxon>
    </lineage>
</organism>
<feature type="binding site" evidence="7">
    <location>
        <position position="462"/>
    </location>
    <ligand>
        <name>Mg(2+)</name>
        <dbReference type="ChEBI" id="CHEBI:18420"/>
    </ligand>
</feature>
<dbReference type="Pfam" id="PF04997">
    <property type="entry name" value="RNA_pol_Rpb1_1"/>
    <property type="match status" value="1"/>
</dbReference>
<dbReference type="InterPro" id="IPR012754">
    <property type="entry name" value="DNA-dir_RpoC_beta_prime_bact"/>
</dbReference>
<evidence type="ECO:0000256" key="6">
    <source>
        <dbReference type="ARBA" id="ARBA00048552"/>
    </source>
</evidence>
<dbReference type="CDD" id="cd01609">
    <property type="entry name" value="RNAP_beta'_N"/>
    <property type="match status" value="1"/>
</dbReference>
<dbReference type="InterPro" id="IPR038120">
    <property type="entry name" value="Rpb1_funnel_sf"/>
</dbReference>
<keyword evidence="5 7" id="KW-0804">Transcription</keyword>
<dbReference type="RefSeq" id="WP_027312476.1">
    <property type="nucleotide sequence ID" value="NZ_JBHLZN010000009.1"/>
</dbReference>
<dbReference type="HAMAP" id="MF_01322">
    <property type="entry name" value="RNApol_bact_RpoC"/>
    <property type="match status" value="1"/>
</dbReference>
<comment type="catalytic activity">
    <reaction evidence="6 7 8">
        <text>RNA(n) + a ribonucleoside 5'-triphosphate = RNA(n+1) + diphosphate</text>
        <dbReference type="Rhea" id="RHEA:21248"/>
        <dbReference type="Rhea" id="RHEA-COMP:14527"/>
        <dbReference type="Rhea" id="RHEA-COMP:17342"/>
        <dbReference type="ChEBI" id="CHEBI:33019"/>
        <dbReference type="ChEBI" id="CHEBI:61557"/>
        <dbReference type="ChEBI" id="CHEBI:140395"/>
        <dbReference type="EC" id="2.7.7.6"/>
    </reaction>
</comment>
<evidence type="ECO:0000259" key="9">
    <source>
        <dbReference type="SMART" id="SM00663"/>
    </source>
</evidence>
<dbReference type="Pfam" id="PF04983">
    <property type="entry name" value="RNA_pol_Rpb1_3"/>
    <property type="match status" value="1"/>
</dbReference>
<keyword evidence="7" id="KW-0862">Zinc</keyword>
<keyword evidence="7" id="KW-0460">Magnesium</keyword>
<feature type="binding site" evidence="7">
    <location>
        <position position="898"/>
    </location>
    <ligand>
        <name>Zn(2+)</name>
        <dbReference type="ChEBI" id="CHEBI:29105"/>
        <label>2</label>
    </ligand>
</feature>
<feature type="binding site" evidence="7">
    <location>
        <position position="908"/>
    </location>
    <ligand>
        <name>Zn(2+)</name>
        <dbReference type="ChEBI" id="CHEBI:29105"/>
        <label>2</label>
    </ligand>
</feature>
<dbReference type="GO" id="GO:0000428">
    <property type="term" value="C:DNA-directed RNA polymerase complex"/>
    <property type="evidence" value="ECO:0007669"/>
    <property type="project" value="UniProtKB-KW"/>
</dbReference>
<dbReference type="InterPro" id="IPR006592">
    <property type="entry name" value="RNA_pol_N"/>
</dbReference>
<dbReference type="EMBL" id="JBHLZN010000009">
    <property type="protein sequence ID" value="MFB9888099.1"/>
    <property type="molecule type" value="Genomic_DNA"/>
</dbReference>
<feature type="binding site" evidence="7">
    <location>
        <position position="460"/>
    </location>
    <ligand>
        <name>Mg(2+)</name>
        <dbReference type="ChEBI" id="CHEBI:18420"/>
    </ligand>
</feature>
<gene>
    <name evidence="7 10" type="primary">rpoC</name>
    <name evidence="10" type="ORF">ACFFLH_16915</name>
</gene>
<dbReference type="InterPro" id="IPR000722">
    <property type="entry name" value="RNA_pol_asu"/>
</dbReference>
<dbReference type="PANTHER" id="PTHR19376">
    <property type="entry name" value="DNA-DIRECTED RNA POLYMERASE"/>
    <property type="match status" value="1"/>
</dbReference>
<dbReference type="InterPro" id="IPR045867">
    <property type="entry name" value="DNA-dir_RpoC_beta_prime"/>
</dbReference>
<evidence type="ECO:0000256" key="1">
    <source>
        <dbReference type="ARBA" id="ARBA00022478"/>
    </source>
</evidence>
<proteinExistence type="inferred from homology"/>
<feature type="binding site" evidence="7">
    <location>
        <position position="85"/>
    </location>
    <ligand>
        <name>Zn(2+)</name>
        <dbReference type="ChEBI" id="CHEBI:29105"/>
        <label>1</label>
    </ligand>
</feature>
<sequence>MKDLLNLLKNQAQHQEFDSIRIGLASPDMIRSWSFGEVKKPETINYRTFKPERDGLFCAKIFGPVKDYECLCGKYKRLKHRGVICEKCGVEVALAKVRRERMGHIELASPVAHIWFLKSLPSRIGLLLDMTLRDIERVLYFESFVVIDPGMTDLERGQLLNDEEYYEKLEEHGDEFDARMGAEAIQGLLRDLDLEEEIARLREEIPQTNSETKIKKLSKRLKLMEAFVSSGNKPEWMILNVLPVLPPDLRPLVPLDGGRFATSDLNDLYRRVINRNNRLKRLLELAAPDIIVRNEKRMLQESVDALLDNGRRGRAITGSNKRPLKSLADMIKGKQGRFRQNLLGKRVDYSGRSVITVGPTLRLHQCGLPKKMALELFKPFIFQKLEVKGLATTIKAAKKMVEREEGVVWDILEEVIREHPVLLNRAPTLHRLGIQAFEPVLIEGKAIQLHPLVCAAYNADFDGDQMAVHVPLTLEAQLEARALMMSTNNILSPANGEPIIVPSQDVVLGLYYMTRERVNARGTGRLFADLKEVHKFYNTYLETGERAVELQARIKVRIHEVIRDIHGGVEERTRVVDTTVGRAMLFDIVPKGLPFDLVNQTMKKKAISRLLNESYRRVGLKDTVIFADQLMYMGFSFAARSGSSVGVNDFVIPDAKAVIIERAEAEVKEIEQQFRDGLVTAGEKYNKVIDLWSRANEEVTKAMMDELKKETVVDAEGRSVEQESFNSVYMMADSGAGGSVAQMRQLGGMRGLMAKPDGSIIETPITANFREGLSVLQYFISTHGARKGLADTALKTANSGYLTRRLVDVAQDLVVNEIDCGTEEGLVMTPVIEGGDVVLPLGARVLGRVVARDVLDPSSGDVLIPRGTLIDEAWVERLEQDEALSSVDEIVVRSAIACQTRYGICASCYGRDLGRGHLVNVGESVGVIAAQSIGEPGTQLTMRTFHIGGAASRAAAVDSIQVKNGGEIRLHNLKAVQRDDGMLVAVSRSSELGVTDEHGRERERYKLPYGAVIKVKDGQRVEAGDIIANWDPHTHPIVAEISGRIKFSGLEDGITVKRQTDELTGLSSIEVLEPKDRPASGKEIRPILRLLDENGEDLLLPSGAPAQYMLPAKAVLNIADGAVIKTGDVLARIPQESSGNKDITGGLPRVADLFEARRPKEPALLAEVSGVVSFGKETKGKKRLVISPAEGEPFEVLIPKWRQLNVFEGENVERGEVIADGPSNPHDILRILGVGELAKFIVNEIQDVYRLQGVTINDKHIEVIVRQMLRKVDVLDAGDTNLIKGDQIEYTQLLEANEKALSEGKFPAKYERILLGITKASLATESFISAASFQETTRVLTEAAVTGKSDNLRGLKENVVVGRLIPAGTGLAYHSERKRKRAKAQAAVQVNQGPTAEEVAAALSEALKQSHSEH</sequence>